<reference evidence="1" key="1">
    <citation type="submission" date="2009-08" db="EMBL/GenBank/DDBJ databases">
        <authorList>
            <person name="Cheung F."/>
            <person name="Xiao Y."/>
            <person name="Chan A."/>
            <person name="Moskal W."/>
            <person name="Town C.D."/>
        </authorList>
    </citation>
    <scope>NUCLEOTIDE SEQUENCE</scope>
</reference>
<dbReference type="EMBL" id="BT091221">
    <property type="protein sequence ID" value="ACU15343.1"/>
    <property type="molecule type" value="mRNA"/>
</dbReference>
<evidence type="ECO:0000313" key="1">
    <source>
        <dbReference type="EMBL" id="ACU15343.1"/>
    </source>
</evidence>
<sequence>MKHVPLRCSNFCYACEFECLISENIMVNFHTDETTTSPLMFCIKSFECKISFLRVLSHSVHWCKCKSVLCNRIHF</sequence>
<proteinExistence type="evidence at transcript level"/>
<protein>
    <submittedName>
        <fullName evidence="1">Uncharacterized protein</fullName>
    </submittedName>
</protein>
<dbReference type="AlphaFoldDB" id="C6T1B5"/>
<name>C6T1B5_SOYBN</name>
<organism evidence="1">
    <name type="scientific">Glycine max</name>
    <name type="common">Soybean</name>
    <name type="synonym">Glycine hispida</name>
    <dbReference type="NCBI Taxonomy" id="3847"/>
    <lineage>
        <taxon>Eukaryota</taxon>
        <taxon>Viridiplantae</taxon>
        <taxon>Streptophyta</taxon>
        <taxon>Embryophyta</taxon>
        <taxon>Tracheophyta</taxon>
        <taxon>Spermatophyta</taxon>
        <taxon>Magnoliopsida</taxon>
        <taxon>eudicotyledons</taxon>
        <taxon>Gunneridae</taxon>
        <taxon>Pentapetalae</taxon>
        <taxon>rosids</taxon>
        <taxon>fabids</taxon>
        <taxon>Fabales</taxon>
        <taxon>Fabaceae</taxon>
        <taxon>Papilionoideae</taxon>
        <taxon>50 kb inversion clade</taxon>
        <taxon>NPAAA clade</taxon>
        <taxon>indigoferoid/millettioid clade</taxon>
        <taxon>Phaseoleae</taxon>
        <taxon>Glycine</taxon>
        <taxon>Glycine subgen. Soja</taxon>
    </lineage>
</organism>
<accession>C6T1B5</accession>